<dbReference type="InterPro" id="IPR045851">
    <property type="entry name" value="AMP-bd_C_sf"/>
</dbReference>
<dbReference type="GO" id="GO:0006631">
    <property type="term" value="P:fatty acid metabolic process"/>
    <property type="evidence" value="ECO:0007669"/>
    <property type="project" value="TreeGrafter"/>
</dbReference>
<dbReference type="InterPro" id="IPR000873">
    <property type="entry name" value="AMP-dep_synth/lig_dom"/>
</dbReference>
<dbReference type="eggNOG" id="COG0318">
    <property type="taxonomic scope" value="Bacteria"/>
</dbReference>
<dbReference type="AlphaFoldDB" id="Q1GUT5"/>
<sequence length="503" mass="54161">MTASFIDAMIAAAARAPQASLIVASDMRPCDTTLGEVTAAGRRMGSRMTKAGVRPGDVVGCMLPNWREWLVVAVAAAQAGAVMLPIVTIYGAKELAFILRQSKARWLFTPDHFRGTDYGRLVAECGELPMLERHIRAGEDFGALESDGAMADPVPSDPDELALLVYTSGTTADPKGVMHSARTLLAEMASMREMRREKDEDIVISPWPPGHVAGALSMYRFLCQGTPLVLMDQWDAALAAELIDRHKPTSSSGTPFHLSGLLAAADVHGHDLSSLRQYLVGAAPVPSSLVERCQGQGLAVYHCYGSSEHPTVTSGTVDDPLDKQLHTEGRAIADCEMRFVDDDGNDVPAGCDGEICTRGPDLFLGYLDPALNTDAFLPGGWYRTGDIGRLDDDGYLLITDRKKDIIIRGGENISSKEVEALLLAHPAIVDAAAVAAPDDRMGEVVRACVVLAPEATLTIDELREHFFAAGIAKQKTPERLTILPELPRNASGKVLKHELRRCS</sequence>
<dbReference type="Gene3D" id="3.30.300.30">
    <property type="match status" value="1"/>
</dbReference>
<proteinExistence type="inferred from homology"/>
<evidence type="ECO:0000313" key="7">
    <source>
        <dbReference type="Proteomes" id="UP000006578"/>
    </source>
</evidence>
<keyword evidence="3" id="KW-0472">Membrane</keyword>
<evidence type="ECO:0000256" key="1">
    <source>
        <dbReference type="ARBA" id="ARBA00006432"/>
    </source>
</evidence>
<evidence type="ECO:0000256" key="3">
    <source>
        <dbReference type="SAM" id="Phobius"/>
    </source>
</evidence>
<dbReference type="RefSeq" id="WP_011541175.1">
    <property type="nucleotide sequence ID" value="NC_008048.1"/>
</dbReference>
<keyword evidence="2 6" id="KW-0436">Ligase</keyword>
<dbReference type="Proteomes" id="UP000006578">
    <property type="component" value="Chromosome"/>
</dbReference>
<keyword evidence="7" id="KW-1185">Reference proteome</keyword>
<dbReference type="EMBL" id="CP000356">
    <property type="protein sequence ID" value="ABF52587.1"/>
    <property type="molecule type" value="Genomic_DNA"/>
</dbReference>
<dbReference type="Pfam" id="PF13193">
    <property type="entry name" value="AMP-binding_C"/>
    <property type="match status" value="1"/>
</dbReference>
<feature type="domain" description="AMP-dependent synthetase/ligase" evidence="4">
    <location>
        <begin position="12"/>
        <end position="367"/>
    </location>
</feature>
<organism evidence="6 7">
    <name type="scientific">Sphingopyxis alaskensis (strain DSM 13593 / LMG 18877 / RB2256)</name>
    <name type="common">Sphingomonas alaskensis</name>
    <dbReference type="NCBI Taxonomy" id="317655"/>
    <lineage>
        <taxon>Bacteria</taxon>
        <taxon>Pseudomonadati</taxon>
        <taxon>Pseudomonadota</taxon>
        <taxon>Alphaproteobacteria</taxon>
        <taxon>Sphingomonadales</taxon>
        <taxon>Sphingomonadaceae</taxon>
        <taxon>Sphingopyxis</taxon>
    </lineage>
</organism>
<evidence type="ECO:0000313" key="6">
    <source>
        <dbReference type="EMBL" id="ABF52587.1"/>
    </source>
</evidence>
<evidence type="ECO:0000256" key="2">
    <source>
        <dbReference type="ARBA" id="ARBA00022598"/>
    </source>
</evidence>
<evidence type="ECO:0000259" key="5">
    <source>
        <dbReference type="Pfam" id="PF13193"/>
    </source>
</evidence>
<name>Q1GUT5_SPHAL</name>
<dbReference type="PANTHER" id="PTHR43201:SF5">
    <property type="entry name" value="MEDIUM-CHAIN ACYL-COA LIGASE ACSF2, MITOCHONDRIAL"/>
    <property type="match status" value="1"/>
</dbReference>
<feature type="transmembrane region" description="Helical" evidence="3">
    <location>
        <begin position="69"/>
        <end position="92"/>
    </location>
</feature>
<feature type="domain" description="AMP-binding enzyme C-terminal" evidence="5">
    <location>
        <begin position="417"/>
        <end position="493"/>
    </location>
</feature>
<dbReference type="Gene3D" id="3.40.50.12780">
    <property type="entry name" value="N-terminal domain of ligase-like"/>
    <property type="match status" value="1"/>
</dbReference>
<dbReference type="STRING" id="317655.Sala_0869"/>
<dbReference type="OrthoDB" id="9803968at2"/>
<dbReference type="GO" id="GO:0031956">
    <property type="term" value="F:medium-chain fatty acid-CoA ligase activity"/>
    <property type="evidence" value="ECO:0007669"/>
    <property type="project" value="TreeGrafter"/>
</dbReference>
<dbReference type="InterPro" id="IPR025110">
    <property type="entry name" value="AMP-bd_C"/>
</dbReference>
<gene>
    <name evidence="6" type="ordered locus">Sala_0869</name>
</gene>
<comment type="similarity">
    <text evidence="1">Belongs to the ATP-dependent AMP-binding enzyme family.</text>
</comment>
<dbReference type="KEGG" id="sal:Sala_0869"/>
<keyword evidence="3" id="KW-1133">Transmembrane helix</keyword>
<accession>Q1GUT5</accession>
<dbReference type="Pfam" id="PF00501">
    <property type="entry name" value="AMP-binding"/>
    <property type="match status" value="1"/>
</dbReference>
<dbReference type="HOGENOM" id="CLU_000022_59_7_5"/>
<protein>
    <submittedName>
        <fullName evidence="6">AMP-dependent synthetase and ligase</fullName>
    </submittedName>
</protein>
<keyword evidence="3" id="KW-0812">Transmembrane</keyword>
<evidence type="ECO:0000259" key="4">
    <source>
        <dbReference type="Pfam" id="PF00501"/>
    </source>
</evidence>
<dbReference type="PANTHER" id="PTHR43201">
    <property type="entry name" value="ACYL-COA SYNTHETASE"/>
    <property type="match status" value="1"/>
</dbReference>
<reference evidence="6 7" key="1">
    <citation type="journal article" date="2009" name="Proc. Natl. Acad. Sci. U.S.A.">
        <title>The genomic basis of trophic strategy in marine bacteria.</title>
        <authorList>
            <person name="Lauro F.M."/>
            <person name="McDougald D."/>
            <person name="Thomas T."/>
            <person name="Williams T.J."/>
            <person name="Egan S."/>
            <person name="Rice S."/>
            <person name="DeMaere M.Z."/>
            <person name="Ting L."/>
            <person name="Ertan H."/>
            <person name="Johnson J."/>
            <person name="Ferriera S."/>
            <person name="Lapidus A."/>
            <person name="Anderson I."/>
            <person name="Kyrpides N."/>
            <person name="Munk A.C."/>
            <person name="Detter C."/>
            <person name="Han C.S."/>
            <person name="Brown M.V."/>
            <person name="Robb F.T."/>
            <person name="Kjelleberg S."/>
            <person name="Cavicchioli R."/>
        </authorList>
    </citation>
    <scope>NUCLEOTIDE SEQUENCE [LARGE SCALE GENOMIC DNA]</scope>
    <source>
        <strain evidence="7">DSM 13593 / LMG 18877 / RB2256</strain>
    </source>
</reference>
<dbReference type="InterPro" id="IPR042099">
    <property type="entry name" value="ANL_N_sf"/>
</dbReference>
<dbReference type="SUPFAM" id="SSF56801">
    <property type="entry name" value="Acetyl-CoA synthetase-like"/>
    <property type="match status" value="1"/>
</dbReference>